<dbReference type="Proteomes" id="UP000070133">
    <property type="component" value="Unassembled WGS sequence"/>
</dbReference>
<keyword evidence="3" id="KW-1185">Reference proteome</keyword>
<evidence type="ECO:0000313" key="3">
    <source>
        <dbReference type="Proteomes" id="UP000070133"/>
    </source>
</evidence>
<gene>
    <name evidence="2" type="ORF">AC578_4959</name>
</gene>
<dbReference type="AlphaFoldDB" id="A0A139HNR4"/>
<organism evidence="2 3">
    <name type="scientific">Pseudocercospora eumusae</name>
    <dbReference type="NCBI Taxonomy" id="321146"/>
    <lineage>
        <taxon>Eukaryota</taxon>
        <taxon>Fungi</taxon>
        <taxon>Dikarya</taxon>
        <taxon>Ascomycota</taxon>
        <taxon>Pezizomycotina</taxon>
        <taxon>Dothideomycetes</taxon>
        <taxon>Dothideomycetidae</taxon>
        <taxon>Mycosphaerellales</taxon>
        <taxon>Mycosphaerellaceae</taxon>
        <taxon>Pseudocercospora</taxon>
    </lineage>
</organism>
<evidence type="ECO:0000313" key="2">
    <source>
        <dbReference type="EMBL" id="KXT04076.1"/>
    </source>
</evidence>
<reference evidence="2 3" key="1">
    <citation type="submission" date="2015-07" db="EMBL/GenBank/DDBJ databases">
        <title>Comparative genomics of the Sigatoka disease complex on banana suggests a link between parallel evolutionary changes in Pseudocercospora fijiensis and Pseudocercospora eumusae and increased virulence on the banana host.</title>
        <authorList>
            <person name="Chang T.-C."/>
            <person name="Salvucci A."/>
            <person name="Crous P.W."/>
            <person name="Stergiopoulos I."/>
        </authorList>
    </citation>
    <scope>NUCLEOTIDE SEQUENCE [LARGE SCALE GENOMIC DNA]</scope>
    <source>
        <strain evidence="2 3">CBS 114824</strain>
    </source>
</reference>
<comment type="caution">
    <text evidence="2">The sequence shown here is derived from an EMBL/GenBank/DDBJ whole genome shotgun (WGS) entry which is preliminary data.</text>
</comment>
<protein>
    <submittedName>
        <fullName evidence="2">Uncharacterized protein</fullName>
    </submittedName>
</protein>
<keyword evidence="1" id="KW-0732">Signal</keyword>
<proteinExistence type="predicted"/>
<evidence type="ECO:0000256" key="1">
    <source>
        <dbReference type="SAM" id="SignalP"/>
    </source>
</evidence>
<accession>A0A139HNR4</accession>
<dbReference type="STRING" id="321146.A0A139HNR4"/>
<sequence length="313" mass="33664">MRYFTAILAALAVGTSAVPTPAKTSPSQPCPSTVLKQTQSTVFGWQLAGSAANAQDLDQTCSQVQSSKNQATTWSQLGLLTTSIETPVCNALEPNPETALVKLSAANTKVFTNLLTNSFDQTNKSTFSYLCDHIRYVQLDGYLLDSATITNATCQLGGASLNPQPFTTIGGATVNKTAVEAYNDAQSKLFAYTYAASATSSDQLETYCANAAQPVRQGRFDALQLDASCVEDTICRVKSPLSLDDAKSQFTKWTSMGFLAVIQYLTNQPGYQQWLCHHLDVERMNGVGLDGEMVKAEVCKVAFPGEDGNGSWK</sequence>
<dbReference type="EMBL" id="LFZN01000024">
    <property type="protein sequence ID" value="KXT04076.1"/>
    <property type="molecule type" value="Genomic_DNA"/>
</dbReference>
<feature type="signal peptide" evidence="1">
    <location>
        <begin position="1"/>
        <end position="17"/>
    </location>
</feature>
<feature type="chain" id="PRO_5007806740" evidence="1">
    <location>
        <begin position="18"/>
        <end position="313"/>
    </location>
</feature>
<dbReference type="OrthoDB" id="3624420at2759"/>
<name>A0A139HNR4_9PEZI</name>